<dbReference type="GO" id="GO:0006506">
    <property type="term" value="P:GPI anchor biosynthetic process"/>
    <property type="evidence" value="ECO:0007669"/>
    <property type="project" value="UniProtKB-UniPathway"/>
</dbReference>
<dbReference type="UniPathway" id="UPA00196"/>
<organism evidence="14 15">
    <name type="scientific">Pichia inconspicua</name>
    <dbReference type="NCBI Taxonomy" id="52247"/>
    <lineage>
        <taxon>Eukaryota</taxon>
        <taxon>Fungi</taxon>
        <taxon>Dikarya</taxon>
        <taxon>Ascomycota</taxon>
        <taxon>Saccharomycotina</taxon>
        <taxon>Pichiomycetes</taxon>
        <taxon>Pichiales</taxon>
        <taxon>Pichiaceae</taxon>
        <taxon>Pichia</taxon>
    </lineage>
</organism>
<comment type="pathway">
    <text evidence="2 12">Glycolipid biosynthesis; glycosylphosphatidylinositol-anchor biosynthesis.</text>
</comment>
<dbReference type="InterPro" id="IPR039527">
    <property type="entry name" value="PIGG/GPI7"/>
</dbReference>
<dbReference type="GO" id="GO:0051267">
    <property type="term" value="F:CP2 mannose-ethanolamine phosphotransferase activity"/>
    <property type="evidence" value="ECO:0007669"/>
    <property type="project" value="TreeGrafter"/>
</dbReference>
<evidence type="ECO:0000313" key="14">
    <source>
        <dbReference type="EMBL" id="TID23845.1"/>
    </source>
</evidence>
<dbReference type="PANTHER" id="PTHR23072">
    <property type="entry name" value="PHOSPHATIDYLINOSITOL GLYCAN-RELATED"/>
    <property type="match status" value="1"/>
</dbReference>
<evidence type="ECO:0000259" key="13">
    <source>
        <dbReference type="Pfam" id="PF19316"/>
    </source>
</evidence>
<feature type="transmembrane region" description="Helical" evidence="12">
    <location>
        <begin position="556"/>
        <end position="577"/>
    </location>
</feature>
<evidence type="ECO:0000256" key="3">
    <source>
        <dbReference type="ARBA" id="ARBA00005315"/>
    </source>
</evidence>
<feature type="transmembrane region" description="Helical" evidence="12">
    <location>
        <begin position="406"/>
        <end position="428"/>
    </location>
</feature>
<dbReference type="CDD" id="cd16024">
    <property type="entry name" value="GPI_EPT_2"/>
    <property type="match status" value="1"/>
</dbReference>
<feature type="transmembrane region" description="Helical" evidence="12">
    <location>
        <begin position="435"/>
        <end position="455"/>
    </location>
</feature>
<feature type="transmembrane region" description="Helical" evidence="12">
    <location>
        <begin position="745"/>
        <end position="767"/>
    </location>
</feature>
<evidence type="ECO:0000256" key="2">
    <source>
        <dbReference type="ARBA" id="ARBA00004687"/>
    </source>
</evidence>
<keyword evidence="8 12" id="KW-0256">Endoplasmic reticulum</keyword>
<keyword evidence="15" id="KW-1185">Reference proteome</keyword>
<evidence type="ECO:0000256" key="6">
    <source>
        <dbReference type="ARBA" id="ARBA00022679"/>
    </source>
</evidence>
<gene>
    <name evidence="14" type="ORF">CANINC_003137</name>
</gene>
<comment type="subcellular location">
    <subcellularLocation>
        <location evidence="1 12">Endoplasmic reticulum membrane</location>
        <topology evidence="1 12">Multi-pass membrane protein</topology>
    </subcellularLocation>
</comment>
<feature type="transmembrane region" description="Helical" evidence="12">
    <location>
        <begin position="622"/>
        <end position="641"/>
    </location>
</feature>
<dbReference type="Pfam" id="PF01663">
    <property type="entry name" value="Phosphodiest"/>
    <property type="match status" value="1"/>
</dbReference>
<keyword evidence="5 12" id="KW-0337">GPI-anchor biosynthesis</keyword>
<keyword evidence="10 12" id="KW-0472">Membrane</keyword>
<evidence type="ECO:0000256" key="9">
    <source>
        <dbReference type="ARBA" id="ARBA00022989"/>
    </source>
</evidence>
<dbReference type="EMBL" id="SELW01000519">
    <property type="protein sequence ID" value="TID23845.1"/>
    <property type="molecule type" value="Genomic_DNA"/>
</dbReference>
<keyword evidence="7 12" id="KW-0812">Transmembrane</keyword>
<dbReference type="Proteomes" id="UP000307173">
    <property type="component" value="Unassembled WGS sequence"/>
</dbReference>
<dbReference type="OrthoDB" id="272139at2759"/>
<feature type="transmembrane region" description="Helical" evidence="12">
    <location>
        <begin position="675"/>
        <end position="692"/>
    </location>
</feature>
<evidence type="ECO:0000256" key="8">
    <source>
        <dbReference type="ARBA" id="ARBA00022824"/>
    </source>
</evidence>
<dbReference type="GO" id="GO:0005789">
    <property type="term" value="C:endoplasmic reticulum membrane"/>
    <property type="evidence" value="ECO:0007669"/>
    <property type="project" value="UniProtKB-SubCell"/>
</dbReference>
<feature type="transmembrane region" description="Helical" evidence="12">
    <location>
        <begin position="527"/>
        <end position="544"/>
    </location>
</feature>
<feature type="domain" description="GPI ethanolamine phosphate transferase 2 C-terminal" evidence="13">
    <location>
        <begin position="399"/>
        <end position="833"/>
    </location>
</feature>
<dbReference type="InterPro" id="IPR002591">
    <property type="entry name" value="Phosphodiest/P_Trfase"/>
</dbReference>
<dbReference type="STRING" id="52247.A0A4T0WZD6"/>
<evidence type="ECO:0000256" key="11">
    <source>
        <dbReference type="ARBA" id="ARBA00023180"/>
    </source>
</evidence>
<dbReference type="Pfam" id="PF19316">
    <property type="entry name" value="PIGO_PIGG"/>
    <property type="match status" value="1"/>
</dbReference>
<proteinExistence type="inferred from homology"/>
<keyword evidence="6 12" id="KW-0808">Transferase</keyword>
<comment type="function">
    <text evidence="12">Ethanolamine phosphate transferase involved in glycosylphosphatidylinositol-anchor biosynthesis. Transfers ethanolamine phosphate to the GPI second mannose.</text>
</comment>
<evidence type="ECO:0000256" key="4">
    <source>
        <dbReference type="ARBA" id="ARBA00020830"/>
    </source>
</evidence>
<comment type="caution">
    <text evidence="14">The sequence shown here is derived from an EMBL/GenBank/DDBJ whole genome shotgun (WGS) entry which is preliminary data.</text>
</comment>
<feature type="transmembrane region" description="Helical" evidence="12">
    <location>
        <begin position="822"/>
        <end position="845"/>
    </location>
</feature>
<evidence type="ECO:0000256" key="7">
    <source>
        <dbReference type="ARBA" id="ARBA00022692"/>
    </source>
</evidence>
<feature type="transmembrane region" description="Helical" evidence="12">
    <location>
        <begin position="461"/>
        <end position="478"/>
    </location>
</feature>
<dbReference type="Gene3D" id="3.40.720.10">
    <property type="entry name" value="Alkaline Phosphatase, subunit A"/>
    <property type="match status" value="1"/>
</dbReference>
<accession>A0A4T0WZD6</accession>
<keyword evidence="11" id="KW-0325">Glycoprotein</keyword>
<feature type="transmembrane region" description="Helical" evidence="12">
    <location>
        <begin position="485"/>
        <end position="501"/>
    </location>
</feature>
<protein>
    <recommendedName>
        <fullName evidence="4 12">GPI ethanolamine phosphate transferase 2</fullName>
    </recommendedName>
</protein>
<dbReference type="SUPFAM" id="SSF53649">
    <property type="entry name" value="Alkaline phosphatase-like"/>
    <property type="match status" value="1"/>
</dbReference>
<evidence type="ECO:0000256" key="12">
    <source>
        <dbReference type="RuleBase" id="RU367106"/>
    </source>
</evidence>
<evidence type="ECO:0000256" key="5">
    <source>
        <dbReference type="ARBA" id="ARBA00022502"/>
    </source>
</evidence>
<feature type="transmembrane region" description="Helical" evidence="12">
    <location>
        <begin position="787"/>
        <end position="810"/>
    </location>
</feature>
<dbReference type="InterPro" id="IPR017850">
    <property type="entry name" value="Alkaline_phosphatase_core_sf"/>
</dbReference>
<evidence type="ECO:0000313" key="15">
    <source>
        <dbReference type="Proteomes" id="UP000307173"/>
    </source>
</evidence>
<dbReference type="InterPro" id="IPR037674">
    <property type="entry name" value="PIG-G_N"/>
</dbReference>
<evidence type="ECO:0000256" key="1">
    <source>
        <dbReference type="ARBA" id="ARBA00004477"/>
    </source>
</evidence>
<name>A0A4T0WZD6_9ASCO</name>
<comment type="similarity">
    <text evidence="3 12">Belongs to the PIGG/PIGN/PIGO family. PIGG subfamily.</text>
</comment>
<evidence type="ECO:0000256" key="10">
    <source>
        <dbReference type="ARBA" id="ARBA00023136"/>
    </source>
</evidence>
<dbReference type="PANTHER" id="PTHR23072:SF0">
    <property type="entry name" value="GPI ETHANOLAMINE PHOSPHATE TRANSFERASE 2"/>
    <property type="match status" value="1"/>
</dbReference>
<keyword evidence="9 12" id="KW-1133">Transmembrane helix</keyword>
<sequence>MKYIGLTIGIALQIGAFLLFCKGFFPTKVLLTPAEVELYKTDPPEGYVEPDQQFNKVVLMVVDAMRADFLFSNNSYMTFAQSLLNDGYGLGFTAFSNPPTVTLPRLKGITTGSTPNFIDAVLNIAEGDTSSTLGDQDSWIKQMYTNKWKINMFGDDTWLKLFPDYFAKTDGTASFYVADFTIVDNNVTRHLDYELSDEGKANWDCLILHYLGLDHIGHKGGPGSTNMPGKQREMDAVIERIFNEVTMNDPNSLFIIMGDHGMNDVGNHGGSSTAETSAALMLVSQKFKKAGLKNVGSAPITWNSDYDYFTKVDQIDLVPTLTEMLGFDVPINNLGTFMSQLLDLYSDDDKKNILIKNALQLKVLLDKSHGFVSDFTDMNVSELLEFVKSAKKELSRSSSAYNDVEILAGLGSYAFITLISLVWFGIYFKDQFSTAFLDVVFFVTYGANFIASSMVEEEHHLWWFFTTVFAAYVIFTKLRSGDYNWAAIVAFMLALRVLKAWNNSGQKHNMKANMKITTYLSDLPAEYGPNVYALLLFITFLPMIMQISSGPDDRYYLNYLQFVISALSFVVATIKMLSFVTATYDVNTETALPTWTQDFLLMCKIQTQLDDYNQILNRLYSLFQKLWILAILVQLVEPYFVRNVLQVRAHSPSYLANVQAISVFFLLSQTHYLNVPLFAVMYVIMTTFSAIAPSDCVHTNVFNVFTLLMQNLTFFQFGGTNALSSVDLTNSFNGLSEYNMIASGLLTYTCNWAGPLFWTLAHINMIFAKVETDKVEKVKWKILFDRLLFNFVFYSVSGLLLLGCCYHLRFHLFIWTVFSPKILYFLSWLLCNAVFDFALSALIVACM</sequence>
<feature type="transmembrane region" description="Helical" evidence="12">
    <location>
        <begin position="704"/>
        <end position="725"/>
    </location>
</feature>
<reference evidence="14 15" key="1">
    <citation type="journal article" date="2019" name="Front. Genet.">
        <title>Whole-Genome Sequencing of the Opportunistic Yeast Pathogen Candida inconspicua Uncovers Its Hybrid Origin.</title>
        <authorList>
            <person name="Mixao V."/>
            <person name="Hansen A.P."/>
            <person name="Saus E."/>
            <person name="Boekhout T."/>
            <person name="Lass-Florl C."/>
            <person name="Gabaldon T."/>
        </authorList>
    </citation>
    <scope>NUCLEOTIDE SEQUENCE [LARGE SCALE GENOMIC DNA]</scope>
    <source>
        <strain evidence="14 15">CBS 180</strain>
    </source>
</reference>
<dbReference type="AlphaFoldDB" id="A0A4T0WZD6"/>
<dbReference type="InterPro" id="IPR045687">
    <property type="entry name" value="PIGG/GPI7_C"/>
</dbReference>